<name>A0A8D1NN97_PIG</name>
<evidence type="ECO:0000256" key="5">
    <source>
        <dbReference type="ARBA" id="ARBA00012295"/>
    </source>
</evidence>
<evidence type="ECO:0000256" key="4">
    <source>
        <dbReference type="ARBA" id="ARBA00011738"/>
    </source>
</evidence>
<evidence type="ECO:0000259" key="11">
    <source>
        <dbReference type="Pfam" id="PF02882"/>
    </source>
</evidence>
<keyword evidence="9" id="KW-0067">ATP-binding</keyword>
<dbReference type="CDD" id="cd05212">
    <property type="entry name" value="NAD_bind_m-THF_DH_Cyclohyd_like"/>
    <property type="match status" value="1"/>
</dbReference>
<dbReference type="PANTHER" id="PTHR48099:SF12">
    <property type="entry name" value="MONOFUNCTIONAL C1-TETRAHYDROFOLATE SYNTHASE, MITOCHONDRIAL"/>
    <property type="match status" value="1"/>
</dbReference>
<dbReference type="Pfam" id="PF02882">
    <property type="entry name" value="THF_DHG_CYH_C"/>
    <property type="match status" value="1"/>
</dbReference>
<evidence type="ECO:0000256" key="2">
    <source>
        <dbReference type="ARBA" id="ARBA00005559"/>
    </source>
</evidence>
<dbReference type="Proteomes" id="UP000694571">
    <property type="component" value="Unplaced"/>
</dbReference>
<accession>A0A8D1NN97</accession>
<organism evidence="12 13">
    <name type="scientific">Sus scrofa</name>
    <name type="common">Pig</name>
    <dbReference type="NCBI Taxonomy" id="9823"/>
    <lineage>
        <taxon>Eukaryota</taxon>
        <taxon>Metazoa</taxon>
        <taxon>Chordata</taxon>
        <taxon>Craniata</taxon>
        <taxon>Vertebrata</taxon>
        <taxon>Euteleostomi</taxon>
        <taxon>Mammalia</taxon>
        <taxon>Eutheria</taxon>
        <taxon>Laurasiatheria</taxon>
        <taxon>Artiodactyla</taxon>
        <taxon>Suina</taxon>
        <taxon>Suidae</taxon>
        <taxon>Sus</taxon>
    </lineage>
</organism>
<dbReference type="SUPFAM" id="SSF53223">
    <property type="entry name" value="Aminoacid dehydrogenase-like, N-terminal domain"/>
    <property type="match status" value="1"/>
</dbReference>
<dbReference type="InterPro" id="IPR036291">
    <property type="entry name" value="NAD(P)-bd_dom_sf"/>
</dbReference>
<dbReference type="GO" id="GO:0005524">
    <property type="term" value="F:ATP binding"/>
    <property type="evidence" value="ECO:0007669"/>
    <property type="project" value="UniProtKB-KW"/>
</dbReference>
<dbReference type="SUPFAM" id="SSF52540">
    <property type="entry name" value="P-loop containing nucleoside triphosphate hydrolases"/>
    <property type="match status" value="1"/>
</dbReference>
<feature type="region of interest" description="Disordered" evidence="10">
    <location>
        <begin position="34"/>
        <end position="69"/>
    </location>
</feature>
<dbReference type="InterPro" id="IPR020631">
    <property type="entry name" value="THF_DH/CycHdrlase_NAD-bd_dom"/>
</dbReference>
<dbReference type="InterPro" id="IPR046346">
    <property type="entry name" value="Aminoacid_DH-like_N_sf"/>
</dbReference>
<dbReference type="GO" id="GO:0004329">
    <property type="term" value="F:formate-tetrahydrofolate ligase activity"/>
    <property type="evidence" value="ECO:0007669"/>
    <property type="project" value="UniProtKB-EC"/>
</dbReference>
<dbReference type="GO" id="GO:0004488">
    <property type="term" value="F:methylenetetrahydrofolate dehydrogenase (NADP+) activity"/>
    <property type="evidence" value="ECO:0007669"/>
    <property type="project" value="InterPro"/>
</dbReference>
<dbReference type="FunFam" id="3.40.50.720:FF:000239">
    <property type="entry name" value="monofunctional C1-tetrahydrofolate synthase, mitochondrial isoform X1"/>
    <property type="match status" value="1"/>
</dbReference>
<evidence type="ECO:0000256" key="9">
    <source>
        <dbReference type="ARBA" id="ARBA00022840"/>
    </source>
</evidence>
<reference evidence="12" key="1">
    <citation type="submission" date="2025-08" db="UniProtKB">
        <authorList>
            <consortium name="Ensembl"/>
        </authorList>
    </citation>
    <scope>IDENTIFICATION</scope>
</reference>
<dbReference type="CDD" id="cd00477">
    <property type="entry name" value="FTHFS"/>
    <property type="match status" value="1"/>
</dbReference>
<feature type="domain" description="Tetrahydrofolate dehydrogenase/cyclohydrolase NAD(P)-binding" evidence="11">
    <location>
        <begin position="188"/>
        <end position="276"/>
    </location>
</feature>
<dbReference type="AlphaFoldDB" id="A0A8D1NN97"/>
<dbReference type="Gene3D" id="3.40.50.720">
    <property type="entry name" value="NAD(P)-binding Rossmann-like Domain"/>
    <property type="match status" value="1"/>
</dbReference>
<evidence type="ECO:0000313" key="13">
    <source>
        <dbReference type="Proteomes" id="UP000694571"/>
    </source>
</evidence>
<dbReference type="SUPFAM" id="SSF51735">
    <property type="entry name" value="NAD(P)-binding Rossmann-fold domains"/>
    <property type="match status" value="1"/>
</dbReference>
<evidence type="ECO:0000256" key="1">
    <source>
        <dbReference type="ARBA" id="ARBA00004777"/>
    </source>
</evidence>
<dbReference type="PROSITE" id="PS00721">
    <property type="entry name" value="FTHFS_1"/>
    <property type="match status" value="1"/>
</dbReference>
<dbReference type="GO" id="GO:0035999">
    <property type="term" value="P:tetrahydrofolate interconversion"/>
    <property type="evidence" value="ECO:0007669"/>
    <property type="project" value="UniProtKB-UniPathway"/>
</dbReference>
<dbReference type="InterPro" id="IPR020628">
    <property type="entry name" value="Formate_THF_ligase_CS"/>
</dbReference>
<evidence type="ECO:0000256" key="8">
    <source>
        <dbReference type="ARBA" id="ARBA00022741"/>
    </source>
</evidence>
<dbReference type="EC" id="6.3.4.3" evidence="5"/>
<protein>
    <recommendedName>
        <fullName evidence="5">formate--tetrahydrofolate ligase</fullName>
        <ecNumber evidence="5">6.3.4.3</ecNumber>
    </recommendedName>
</protein>
<dbReference type="FunFam" id="3.40.50.300:FF:000627">
    <property type="entry name" value="Methylenetetrahydrofolate dehydrogenase (NADP+ dependent) 1 like"/>
    <property type="match status" value="1"/>
</dbReference>
<dbReference type="FunFam" id="3.40.50.300:FF:000556">
    <property type="entry name" value="Methylenetetrahydrofolate dehydrogenase (NADP+ dependent) 1 like"/>
    <property type="match status" value="1"/>
</dbReference>
<comment type="subunit">
    <text evidence="4">Homodimer.</text>
</comment>
<sequence>MSARLPLLLRQLRSPQLPGRPRLLRALCRASSGGGGGCGGGEAPLGQQRLRDSQAGSSRGPGSRAPPARDSIVREVIQNSKEVLSLLQEKNPAFKPVLAVIQAGEDNLMQEINQKLAEEAGLNITHICLPADSSEDEVTIATRLTPVLRSSFDLIEPLASLSCGLVTDVNLGKLVRGDAHDCFVSPVARAVIELLEKSGVNLDGKKILVIGAHGSLEATLQCLFQRKGSMTMSSQWKAPQLQSKLHEADVVIFGSPKPEEVPLSWIQQGTTVLNCSHDFLSGKLGCGSPGIHGHSLIAEDVSLLAAALRIQNMVGSGRRWLREQQYRRWKLHCLKLQPLSPVPSDIEISRAQTPKAVDVLAKEIGLLEDEIEIYGRSKAKVRLSLLERLKDQADGKYVLVAGITPTPLGEGKSTVTIGLVQAMTAHLNVNSFACLRQPSQGPTFGVKGGAAGGGYAQVIPMEEFNLHLTGDIHAITAANNLLAAAIDTRILHENTQTDKALYNRLVPSVNGIREFSKIQLARLKKLGINKTDPSSLTEDEMRKFARLDIDPATITWQRVLDTNDRFLRKITAQFDIAVASEIMAVLALTDSLKDMKERLGRMVVASDKNGQPVTADDLGVTGALTVLMKDAIKPNLMQTLEGTPVFVHAGPFANIAHGNSSVLADKIALKLVGEEGFVVTEAGFGADIGMEKFFNIKCRASGLVPNVVVLVATVRALKMHGGGPSVTAGVPLKKEYTEENLQLVADGCCNLKKQIQIAQLFGVPVVVALNVFKTDTRAEIDLVCELAKQAGAFDAVPCYHWSVGGKGSVDLAWAVSEAAHKGSRFQFLYDVQLPIVEKIRTIAQAVYGARDIELSSEAQSKINRYTEQGFGNLPICMAKTHLSLSHQPDKKGVPKDFILPITDVRASIGAGFIYPLVGTMSTMPGLPTRPCFYDIDLDTETEQVQGLF</sequence>
<comment type="similarity">
    <text evidence="3">In the C-terminal section; belongs to the formate--tetrahydrofolate ligase family.</text>
</comment>
<keyword evidence="6" id="KW-0554">One-carbon metabolism</keyword>
<keyword evidence="7" id="KW-0436">Ligase</keyword>
<dbReference type="Ensembl" id="ENSSSCT00050099127.1">
    <property type="protein sequence ID" value="ENSSSCP00050042867.1"/>
    <property type="gene ID" value="ENSSSCG00050072583.1"/>
</dbReference>
<dbReference type="HAMAP" id="MF_01543">
    <property type="entry name" value="FTHFS"/>
    <property type="match status" value="1"/>
</dbReference>
<evidence type="ECO:0000256" key="7">
    <source>
        <dbReference type="ARBA" id="ARBA00022598"/>
    </source>
</evidence>
<dbReference type="Gene3D" id="3.40.50.300">
    <property type="entry name" value="P-loop containing nucleotide triphosphate hydrolases"/>
    <property type="match status" value="2"/>
</dbReference>
<dbReference type="PANTHER" id="PTHR48099">
    <property type="entry name" value="C-1-TETRAHYDROFOLATE SYNTHASE, CYTOPLASMIC-RELATED"/>
    <property type="match status" value="1"/>
</dbReference>
<evidence type="ECO:0000256" key="6">
    <source>
        <dbReference type="ARBA" id="ARBA00022563"/>
    </source>
</evidence>
<dbReference type="InterPro" id="IPR027417">
    <property type="entry name" value="P-loop_NTPase"/>
</dbReference>
<evidence type="ECO:0000256" key="10">
    <source>
        <dbReference type="SAM" id="MobiDB-lite"/>
    </source>
</evidence>
<dbReference type="FunFam" id="1.10.8.770:FF:000001">
    <property type="entry name" value="Methylenetetrahydrofolate dehydrogenase (NADP+ dependent) 1 like"/>
    <property type="match status" value="1"/>
</dbReference>
<evidence type="ECO:0000256" key="3">
    <source>
        <dbReference type="ARBA" id="ARBA00006985"/>
    </source>
</evidence>
<dbReference type="Pfam" id="PF01268">
    <property type="entry name" value="FTHFS"/>
    <property type="match status" value="1"/>
</dbReference>
<evidence type="ECO:0000313" key="12">
    <source>
        <dbReference type="Ensembl" id="ENSSSCP00050042867.1"/>
    </source>
</evidence>
<dbReference type="Gene3D" id="3.10.410.10">
    <property type="entry name" value="Formyltetrahydrofolate synthetase, domain 3"/>
    <property type="match status" value="1"/>
</dbReference>
<dbReference type="GO" id="GO:0046394">
    <property type="term" value="P:carboxylic acid biosynthetic process"/>
    <property type="evidence" value="ECO:0007669"/>
    <property type="project" value="UniProtKB-ARBA"/>
</dbReference>
<dbReference type="Gene3D" id="1.10.8.770">
    <property type="match status" value="1"/>
</dbReference>
<dbReference type="Gene3D" id="3.40.50.10860">
    <property type="entry name" value="Leucine Dehydrogenase, chain A, domain 1"/>
    <property type="match status" value="1"/>
</dbReference>
<dbReference type="InterPro" id="IPR000559">
    <property type="entry name" value="Formate_THF_ligase"/>
</dbReference>
<feature type="compositionally biased region" description="Gly residues" evidence="10">
    <location>
        <begin position="34"/>
        <end position="43"/>
    </location>
</feature>
<dbReference type="GO" id="GO:0005737">
    <property type="term" value="C:cytoplasm"/>
    <property type="evidence" value="ECO:0007669"/>
    <property type="project" value="UniProtKB-ARBA"/>
</dbReference>
<dbReference type="FunFam" id="3.10.410.10:FF:000001">
    <property type="entry name" value="Putative formate--tetrahydrofolate ligase"/>
    <property type="match status" value="1"/>
</dbReference>
<proteinExistence type="inferred from homology"/>
<keyword evidence="8" id="KW-0547">Nucleotide-binding</keyword>
<comment type="pathway">
    <text evidence="1">One-carbon metabolism; tetrahydrofolate interconversion.</text>
</comment>
<dbReference type="PROSITE" id="PS00722">
    <property type="entry name" value="FTHFS_2"/>
    <property type="match status" value="1"/>
</dbReference>
<dbReference type="UniPathway" id="UPA00193"/>
<comment type="similarity">
    <text evidence="2">In the N-terminal section; belongs to the tetrahydrofolate dehydrogenase/cyclohydrolase family.</text>
</comment>